<evidence type="ECO:0008006" key="5">
    <source>
        <dbReference type="Google" id="ProtNLM"/>
    </source>
</evidence>
<evidence type="ECO:0000256" key="1">
    <source>
        <dbReference type="SAM" id="Coils"/>
    </source>
</evidence>
<keyword evidence="1" id="KW-0175">Coiled coil</keyword>
<dbReference type="GO" id="GO:0006310">
    <property type="term" value="P:DNA recombination"/>
    <property type="evidence" value="ECO:0007669"/>
    <property type="project" value="TreeGrafter"/>
</dbReference>
<dbReference type="Gene3D" id="6.10.140.1020">
    <property type="match status" value="1"/>
</dbReference>
<feature type="coiled-coil region" evidence="1">
    <location>
        <begin position="83"/>
        <end position="110"/>
    </location>
</feature>
<gene>
    <name evidence="3" type="ORF">BN1211_3813</name>
</gene>
<sequence>MRDVYETPEKSISASGESVRKRRLEDGGVDARETTGMKRLGGTQHKRMDKILPSPVNTLIEADDPHLSSRLDAEDESTPRLNIKELKRKESRLDSDIRRLQSRLETLRRAKAILLKGETRSTEDLIVKWRDIAQRASDHVLEAAVEKVNTSGGKCELKRLERTRLKEKSINSIDFEYDGRIAGVTSCGEYQSLGEDEQLKIIEGLEAERQKDLQTLERRLASSDAEDSDAEEFTMRDLYKRLKLDYKLVFPDDHTATE</sequence>
<feature type="compositionally biased region" description="Basic and acidic residues" evidence="2">
    <location>
        <begin position="23"/>
        <end position="36"/>
    </location>
</feature>
<protein>
    <recommendedName>
        <fullName evidence="5">Meiosis protein 5</fullName>
    </recommendedName>
</protein>
<organism evidence="3 4">
    <name type="scientific">Cyberlindnera jadinii (strain ATCC 18201 / CBS 1600 / BCRC 20928 / JCM 3617 / NBRC 0987 / NRRL Y-1542)</name>
    <name type="common">Torula yeast</name>
    <name type="synonym">Candida utilis</name>
    <dbReference type="NCBI Taxonomy" id="983966"/>
    <lineage>
        <taxon>Eukaryota</taxon>
        <taxon>Fungi</taxon>
        <taxon>Dikarya</taxon>
        <taxon>Ascomycota</taxon>
        <taxon>Saccharomycotina</taxon>
        <taxon>Saccharomycetes</taxon>
        <taxon>Phaffomycetales</taxon>
        <taxon>Phaffomycetaceae</taxon>
        <taxon>Cyberlindnera</taxon>
    </lineage>
</organism>
<dbReference type="PANTHER" id="PTHR28527">
    <property type="entry name" value="MATING-TYPE SWITCHING PROTEIN SWI2-RELATED"/>
    <property type="match status" value="1"/>
</dbReference>
<evidence type="ECO:0000256" key="2">
    <source>
        <dbReference type="SAM" id="MobiDB-lite"/>
    </source>
</evidence>
<proteinExistence type="predicted"/>
<dbReference type="EMBL" id="CDQK01000004">
    <property type="protein sequence ID" value="CEP23270.1"/>
    <property type="molecule type" value="Genomic_DNA"/>
</dbReference>
<reference evidence="4" key="1">
    <citation type="journal article" date="2015" name="J. Biotechnol.">
        <title>The structure of the Cyberlindnera jadinii genome and its relation to Candida utilis analyzed by the occurrence of single nucleotide polymorphisms.</title>
        <authorList>
            <person name="Rupp O."/>
            <person name="Brinkrolf K."/>
            <person name="Buerth C."/>
            <person name="Kunigo M."/>
            <person name="Schneider J."/>
            <person name="Jaenicke S."/>
            <person name="Goesmann A."/>
            <person name="Puehler A."/>
            <person name="Jaeger K.-E."/>
            <person name="Ernst J.F."/>
        </authorList>
    </citation>
    <scope>NUCLEOTIDE SEQUENCE [LARGE SCALE GENOMIC DNA]</scope>
    <source>
        <strain evidence="4">ATCC 18201 / CBS 1600 / BCRC 20928 / JCM 3617 / NBRC 0987 / NRRL Y-1542</strain>
    </source>
</reference>
<name>A0A0H5C568_CYBJN</name>
<dbReference type="PANTHER" id="PTHR28527:SF1">
    <property type="entry name" value="SWI5-DEPENDENT RECOMBINATION DNA REPAIR PROTEIN 1"/>
    <property type="match status" value="1"/>
</dbReference>
<dbReference type="Proteomes" id="UP000038830">
    <property type="component" value="Unassembled WGS sequence"/>
</dbReference>
<evidence type="ECO:0000313" key="3">
    <source>
        <dbReference type="EMBL" id="CEP23270.1"/>
    </source>
</evidence>
<feature type="region of interest" description="Disordered" evidence="2">
    <location>
        <begin position="1"/>
        <end position="52"/>
    </location>
</feature>
<accession>A0A0H5C568</accession>
<dbReference type="AlphaFoldDB" id="A0A0H5C568"/>
<evidence type="ECO:0000313" key="4">
    <source>
        <dbReference type="Proteomes" id="UP000038830"/>
    </source>
</evidence>